<organism evidence="2 3">
    <name type="scientific">Mesorhabditis belari</name>
    <dbReference type="NCBI Taxonomy" id="2138241"/>
    <lineage>
        <taxon>Eukaryota</taxon>
        <taxon>Metazoa</taxon>
        <taxon>Ecdysozoa</taxon>
        <taxon>Nematoda</taxon>
        <taxon>Chromadorea</taxon>
        <taxon>Rhabditida</taxon>
        <taxon>Rhabditina</taxon>
        <taxon>Rhabditomorpha</taxon>
        <taxon>Rhabditoidea</taxon>
        <taxon>Rhabditidae</taxon>
        <taxon>Mesorhabditinae</taxon>
        <taxon>Mesorhabditis</taxon>
    </lineage>
</organism>
<evidence type="ECO:0000313" key="3">
    <source>
        <dbReference type="WBParaSite" id="MBELARI_LOCUS14362"/>
    </source>
</evidence>
<keyword evidence="1" id="KW-0732">Signal</keyword>
<dbReference type="WBParaSite" id="MBELARI_LOCUS14362">
    <property type="protein sequence ID" value="MBELARI_LOCUS14362"/>
    <property type="gene ID" value="MBELARI_LOCUS14362"/>
</dbReference>
<protein>
    <submittedName>
        <fullName evidence="3">Uncharacterized protein</fullName>
    </submittedName>
</protein>
<reference evidence="3" key="1">
    <citation type="submission" date="2024-02" db="UniProtKB">
        <authorList>
            <consortium name="WormBaseParasite"/>
        </authorList>
    </citation>
    <scope>IDENTIFICATION</scope>
</reference>
<accession>A0AAF3EK41</accession>
<sequence>MSCQIVFSLLCIAIGAYASWPWPGEKWPNGLWSSHDWPQLRQLKSWNPNKEVKNQLNELSPIASNCSGPELDEEAEERCRFVITDPSSESCNDRVMFGACSIEAIGDQCGEEKAKSGLAKISLITLGPQIDTISQPCRKETIEMLKYLIEHYERIEISNVE</sequence>
<feature type="signal peptide" evidence="1">
    <location>
        <begin position="1"/>
        <end position="18"/>
    </location>
</feature>
<keyword evidence="2" id="KW-1185">Reference proteome</keyword>
<dbReference type="AlphaFoldDB" id="A0AAF3EK41"/>
<proteinExistence type="predicted"/>
<evidence type="ECO:0000256" key="1">
    <source>
        <dbReference type="SAM" id="SignalP"/>
    </source>
</evidence>
<dbReference type="Proteomes" id="UP000887575">
    <property type="component" value="Unassembled WGS sequence"/>
</dbReference>
<feature type="chain" id="PRO_5042226171" evidence="1">
    <location>
        <begin position="19"/>
        <end position="161"/>
    </location>
</feature>
<name>A0AAF3EK41_9BILA</name>
<evidence type="ECO:0000313" key="2">
    <source>
        <dbReference type="Proteomes" id="UP000887575"/>
    </source>
</evidence>